<feature type="compositionally biased region" description="Basic and acidic residues" evidence="1">
    <location>
        <begin position="1"/>
        <end position="17"/>
    </location>
</feature>
<accession>A0A452Z3Q9</accession>
<protein>
    <submittedName>
        <fullName evidence="2">Uncharacterized protein</fullName>
    </submittedName>
</protein>
<dbReference type="AlphaFoldDB" id="A0A452Z3Q9"/>
<reference evidence="3" key="1">
    <citation type="journal article" date="2014" name="Science">
        <title>Ancient hybridizations among the ancestral genomes of bread wheat.</title>
        <authorList>
            <consortium name="International Wheat Genome Sequencing Consortium,"/>
            <person name="Marcussen T."/>
            <person name="Sandve S.R."/>
            <person name="Heier L."/>
            <person name="Spannagl M."/>
            <person name="Pfeifer M."/>
            <person name="Jakobsen K.S."/>
            <person name="Wulff B.B."/>
            <person name="Steuernagel B."/>
            <person name="Mayer K.F."/>
            <person name="Olsen O.A."/>
        </authorList>
    </citation>
    <scope>NUCLEOTIDE SEQUENCE [LARGE SCALE GENOMIC DNA]</scope>
    <source>
        <strain evidence="3">cv. AL8/78</strain>
    </source>
</reference>
<evidence type="ECO:0000256" key="1">
    <source>
        <dbReference type="SAM" id="MobiDB-lite"/>
    </source>
</evidence>
<proteinExistence type="predicted"/>
<evidence type="ECO:0000313" key="3">
    <source>
        <dbReference type="Proteomes" id="UP000015105"/>
    </source>
</evidence>
<sequence>MAEDGRERAEDAAETTKKAKQGGFRTMPFILGDCSIDPPYFQSSSVLSLSSSKATYARWDLLSAPTELASGFASGFH</sequence>
<reference evidence="3" key="2">
    <citation type="journal article" date="2017" name="Nat. Plants">
        <title>The Aegilops tauschii genome reveals multiple impacts of transposons.</title>
        <authorList>
            <person name="Zhao G."/>
            <person name="Zou C."/>
            <person name="Li K."/>
            <person name="Wang K."/>
            <person name="Li T."/>
            <person name="Gao L."/>
            <person name="Zhang X."/>
            <person name="Wang H."/>
            <person name="Yang Z."/>
            <person name="Liu X."/>
            <person name="Jiang W."/>
            <person name="Mao L."/>
            <person name="Kong X."/>
            <person name="Jiao Y."/>
            <person name="Jia J."/>
        </authorList>
    </citation>
    <scope>NUCLEOTIDE SEQUENCE [LARGE SCALE GENOMIC DNA]</scope>
    <source>
        <strain evidence="3">cv. AL8/78</strain>
    </source>
</reference>
<feature type="region of interest" description="Disordered" evidence="1">
    <location>
        <begin position="1"/>
        <end position="20"/>
    </location>
</feature>
<evidence type="ECO:0000313" key="2">
    <source>
        <dbReference type="EnsemblPlants" id="AET1Gv20623500.5"/>
    </source>
</evidence>
<keyword evidence="3" id="KW-1185">Reference proteome</keyword>
<reference evidence="2" key="5">
    <citation type="journal article" date="2021" name="G3 (Bethesda)">
        <title>Aegilops tauschii genome assembly Aet v5.0 features greater sequence contiguity and improved annotation.</title>
        <authorList>
            <person name="Wang L."/>
            <person name="Zhu T."/>
            <person name="Rodriguez J.C."/>
            <person name="Deal K.R."/>
            <person name="Dubcovsky J."/>
            <person name="McGuire P.E."/>
            <person name="Lux T."/>
            <person name="Spannagl M."/>
            <person name="Mayer K.F.X."/>
            <person name="Baldrich P."/>
            <person name="Meyers B.C."/>
            <person name="Huo N."/>
            <person name="Gu Y.Q."/>
            <person name="Zhou H."/>
            <person name="Devos K.M."/>
            <person name="Bennetzen J.L."/>
            <person name="Unver T."/>
            <person name="Budak H."/>
            <person name="Gulick P.J."/>
            <person name="Galiba G."/>
            <person name="Kalapos B."/>
            <person name="Nelson D.R."/>
            <person name="Li P."/>
            <person name="You F.M."/>
            <person name="Luo M.C."/>
            <person name="Dvorak J."/>
        </authorList>
    </citation>
    <scope>NUCLEOTIDE SEQUENCE [LARGE SCALE GENOMIC DNA]</scope>
    <source>
        <strain evidence="2">cv. AL8/78</strain>
    </source>
</reference>
<organism evidence="2 3">
    <name type="scientific">Aegilops tauschii subsp. strangulata</name>
    <name type="common">Goatgrass</name>
    <dbReference type="NCBI Taxonomy" id="200361"/>
    <lineage>
        <taxon>Eukaryota</taxon>
        <taxon>Viridiplantae</taxon>
        <taxon>Streptophyta</taxon>
        <taxon>Embryophyta</taxon>
        <taxon>Tracheophyta</taxon>
        <taxon>Spermatophyta</taxon>
        <taxon>Magnoliopsida</taxon>
        <taxon>Liliopsida</taxon>
        <taxon>Poales</taxon>
        <taxon>Poaceae</taxon>
        <taxon>BOP clade</taxon>
        <taxon>Pooideae</taxon>
        <taxon>Triticodae</taxon>
        <taxon>Triticeae</taxon>
        <taxon>Triticinae</taxon>
        <taxon>Aegilops</taxon>
    </lineage>
</organism>
<reference evidence="2" key="3">
    <citation type="journal article" date="2017" name="Nature">
        <title>Genome sequence of the progenitor of the wheat D genome Aegilops tauschii.</title>
        <authorList>
            <person name="Luo M.C."/>
            <person name="Gu Y.Q."/>
            <person name="Puiu D."/>
            <person name="Wang H."/>
            <person name="Twardziok S.O."/>
            <person name="Deal K.R."/>
            <person name="Huo N."/>
            <person name="Zhu T."/>
            <person name="Wang L."/>
            <person name="Wang Y."/>
            <person name="McGuire P.E."/>
            <person name="Liu S."/>
            <person name="Long H."/>
            <person name="Ramasamy R.K."/>
            <person name="Rodriguez J.C."/>
            <person name="Van S.L."/>
            <person name="Yuan L."/>
            <person name="Wang Z."/>
            <person name="Xia Z."/>
            <person name="Xiao L."/>
            <person name="Anderson O.D."/>
            <person name="Ouyang S."/>
            <person name="Liang Y."/>
            <person name="Zimin A.V."/>
            <person name="Pertea G."/>
            <person name="Qi P."/>
            <person name="Bennetzen J.L."/>
            <person name="Dai X."/>
            <person name="Dawson M.W."/>
            <person name="Muller H.G."/>
            <person name="Kugler K."/>
            <person name="Rivarola-Duarte L."/>
            <person name="Spannagl M."/>
            <person name="Mayer K.F.X."/>
            <person name="Lu F.H."/>
            <person name="Bevan M.W."/>
            <person name="Leroy P."/>
            <person name="Li P."/>
            <person name="You F.M."/>
            <person name="Sun Q."/>
            <person name="Liu Z."/>
            <person name="Lyons E."/>
            <person name="Wicker T."/>
            <person name="Salzberg S.L."/>
            <person name="Devos K.M."/>
            <person name="Dvorak J."/>
        </authorList>
    </citation>
    <scope>NUCLEOTIDE SEQUENCE [LARGE SCALE GENOMIC DNA]</scope>
    <source>
        <strain evidence="2">cv. AL8/78</strain>
    </source>
</reference>
<name>A0A452Z3Q9_AEGTS</name>
<reference evidence="2" key="4">
    <citation type="submission" date="2019-03" db="UniProtKB">
        <authorList>
            <consortium name="EnsemblPlants"/>
        </authorList>
    </citation>
    <scope>IDENTIFICATION</scope>
</reference>
<dbReference type="Proteomes" id="UP000015105">
    <property type="component" value="Chromosome 1D"/>
</dbReference>
<dbReference type="Gramene" id="AET1Gv20623500.5">
    <property type="protein sequence ID" value="AET1Gv20623500.5"/>
    <property type="gene ID" value="AET1Gv20623500"/>
</dbReference>
<dbReference type="EnsemblPlants" id="AET1Gv20623500.5">
    <property type="protein sequence ID" value="AET1Gv20623500.5"/>
    <property type="gene ID" value="AET1Gv20623500"/>
</dbReference>